<dbReference type="EMBL" id="CP023284">
    <property type="protein sequence ID" value="ATA53130.1"/>
    <property type="molecule type" value="Genomic_DNA"/>
</dbReference>
<dbReference type="SMART" id="SM00271">
    <property type="entry name" value="DnaJ"/>
    <property type="match status" value="1"/>
</dbReference>
<dbReference type="GO" id="GO:0034975">
    <property type="term" value="P:protein folding in endoplasmic reticulum"/>
    <property type="evidence" value="ECO:0007669"/>
    <property type="project" value="TreeGrafter"/>
</dbReference>
<evidence type="ECO:0000313" key="7">
    <source>
        <dbReference type="Proteomes" id="UP000217154"/>
    </source>
</evidence>
<reference evidence="6 7" key="1">
    <citation type="submission" date="2017-09" db="EMBL/GenBank/DDBJ databases">
        <title>The diverse metabolic capabilities of V. boronicumulans make it an excellent choice for continued studies on novel biodegradation.</title>
        <authorList>
            <person name="Sun S."/>
        </authorList>
    </citation>
    <scope>NUCLEOTIDE SEQUENCE [LARGE SCALE GENOMIC DNA]</scope>
    <source>
        <strain evidence="6 7">J1</strain>
    </source>
</reference>
<dbReference type="PANTHER" id="PTHR44140">
    <property type="entry name" value="LD25575P"/>
    <property type="match status" value="1"/>
</dbReference>
<sequence>MRQGRHPTGPGGERRCRVAQRPSAIGRRPDRRQPSAVRDVAGPTLPRRCPVVQIPANVSALDLARSARVQGLPGALSVSTPDMKDPYEVLGVRRNAGAAEIELAYKGRRTQYHPDKYQGSDAQTLQWATQQMQEVNAAYAVLSNVEERARFDAQRQQPQGKTPEEDAPRGHASSTGAGLSLRELLDRQLAPYAGFSRTYFAPDIPLKKLSSALQSYGANVRAEDVLVLIDSTIFGGAKEGAMLTEKGIHVKELAAAPARWHWHALRTVMTGGTGVYINGLRVLDCPMVGAPELARVFAVVQEWVGSMPQAHSAAAQESPRRSPDATPDASPTSSALQRKYLDMYRMARAELLDLCDHIEELELQLGQELIERSNAAVHFEHLEALMQNPKTAEAAWSELGQIAVLSKCTVAFDGDAEPPPAILCVERNDDSQLVGELRALLRFLVRAREDLRQEDQARTARFFRR</sequence>
<evidence type="ECO:0000256" key="4">
    <source>
        <dbReference type="SAM" id="MobiDB-lite"/>
    </source>
</evidence>
<dbReference type="InterPro" id="IPR051727">
    <property type="entry name" value="DnaJ_C3_Co-chaperones"/>
</dbReference>
<feature type="region of interest" description="Disordered" evidence="4">
    <location>
        <begin position="151"/>
        <end position="177"/>
    </location>
</feature>
<dbReference type="GO" id="GO:0051787">
    <property type="term" value="F:misfolded protein binding"/>
    <property type="evidence" value="ECO:0007669"/>
    <property type="project" value="TreeGrafter"/>
</dbReference>
<dbReference type="SUPFAM" id="SSF46565">
    <property type="entry name" value="Chaperone J-domain"/>
    <property type="match status" value="1"/>
</dbReference>
<feature type="region of interest" description="Disordered" evidence="4">
    <location>
        <begin position="310"/>
        <end position="334"/>
    </location>
</feature>
<gene>
    <name evidence="6" type="ORF">CKY39_07830</name>
</gene>
<name>A0A250DFL7_9BURK</name>
<dbReference type="KEGG" id="vbo:CKY39_07830"/>
<dbReference type="Gene3D" id="1.10.287.110">
    <property type="entry name" value="DnaJ domain"/>
    <property type="match status" value="1"/>
</dbReference>
<protein>
    <recommendedName>
        <fullName evidence="5">J domain-containing protein</fullName>
    </recommendedName>
</protein>
<dbReference type="Pfam" id="PF00226">
    <property type="entry name" value="DnaJ"/>
    <property type="match status" value="1"/>
</dbReference>
<dbReference type="Proteomes" id="UP000217154">
    <property type="component" value="Chromosome"/>
</dbReference>
<evidence type="ECO:0000256" key="2">
    <source>
        <dbReference type="ARBA" id="ARBA00022729"/>
    </source>
</evidence>
<dbReference type="AlphaFoldDB" id="A0A250DFL7"/>
<dbReference type="GO" id="GO:0051087">
    <property type="term" value="F:protein-folding chaperone binding"/>
    <property type="evidence" value="ECO:0007669"/>
    <property type="project" value="TreeGrafter"/>
</dbReference>
<evidence type="ECO:0000256" key="1">
    <source>
        <dbReference type="ARBA" id="ARBA00004240"/>
    </source>
</evidence>
<dbReference type="CDD" id="cd06257">
    <property type="entry name" value="DnaJ"/>
    <property type="match status" value="1"/>
</dbReference>
<evidence type="ECO:0000313" key="6">
    <source>
        <dbReference type="EMBL" id="ATA53130.1"/>
    </source>
</evidence>
<dbReference type="InterPro" id="IPR001623">
    <property type="entry name" value="DnaJ_domain"/>
</dbReference>
<evidence type="ECO:0000256" key="3">
    <source>
        <dbReference type="ARBA" id="ARBA00022824"/>
    </source>
</evidence>
<proteinExistence type="predicted"/>
<keyword evidence="2" id="KW-0732">Signal</keyword>
<comment type="subcellular location">
    <subcellularLocation>
        <location evidence="1">Endoplasmic reticulum</location>
    </subcellularLocation>
</comment>
<evidence type="ECO:0000259" key="5">
    <source>
        <dbReference type="PROSITE" id="PS50076"/>
    </source>
</evidence>
<dbReference type="InterPro" id="IPR036869">
    <property type="entry name" value="J_dom_sf"/>
</dbReference>
<dbReference type="PROSITE" id="PS50076">
    <property type="entry name" value="DNAJ_2"/>
    <property type="match status" value="1"/>
</dbReference>
<accession>A0A250DFL7</accession>
<keyword evidence="3" id="KW-0256">Endoplasmic reticulum</keyword>
<dbReference type="PRINTS" id="PR00625">
    <property type="entry name" value="JDOMAIN"/>
</dbReference>
<feature type="region of interest" description="Disordered" evidence="4">
    <location>
        <begin position="1"/>
        <end position="44"/>
    </location>
</feature>
<feature type="domain" description="J" evidence="5">
    <location>
        <begin position="85"/>
        <end position="155"/>
    </location>
</feature>
<organism evidence="6 7">
    <name type="scientific">Variovorax boronicumulans</name>
    <dbReference type="NCBI Taxonomy" id="436515"/>
    <lineage>
        <taxon>Bacteria</taxon>
        <taxon>Pseudomonadati</taxon>
        <taxon>Pseudomonadota</taxon>
        <taxon>Betaproteobacteria</taxon>
        <taxon>Burkholderiales</taxon>
        <taxon>Comamonadaceae</taxon>
        <taxon>Variovorax</taxon>
    </lineage>
</organism>
<dbReference type="PANTHER" id="PTHR44140:SF2">
    <property type="entry name" value="LD25575P"/>
    <property type="match status" value="1"/>
</dbReference>